<reference evidence="2 3" key="1">
    <citation type="submission" date="2018-06" db="EMBL/GenBank/DDBJ databases">
        <title>Genomic Encyclopedia of Type Strains, Phase IV (KMG-IV): sequencing the most valuable type-strain genomes for metagenomic binning, comparative biology and taxonomic classification.</title>
        <authorList>
            <person name="Goeker M."/>
        </authorList>
    </citation>
    <scope>NUCLEOTIDE SEQUENCE [LARGE SCALE GENOMIC DNA]</scope>
    <source>
        <strain evidence="2 3">DSM 18048</strain>
    </source>
</reference>
<comment type="caution">
    <text evidence="2">The sequence shown here is derived from an EMBL/GenBank/DDBJ whole genome shotgun (WGS) entry which is preliminary data.</text>
</comment>
<protein>
    <submittedName>
        <fullName evidence="2">Uncharacterized protein</fullName>
    </submittedName>
</protein>
<accession>A0A318S512</accession>
<evidence type="ECO:0000313" key="3">
    <source>
        <dbReference type="Proteomes" id="UP000248326"/>
    </source>
</evidence>
<dbReference type="AlphaFoldDB" id="A0A318S512"/>
<keyword evidence="3" id="KW-1185">Reference proteome</keyword>
<sequence length="125" mass="13526">MMKTLSKILLTLAALVTLASGASAITVRVLDRDLQGLFALGDSEGNKIVLRVAQDASGPVTILLIDDENVTSLTGTLRDNQIILDNPRGQTLARYLAGRGLTMTFERVNNKNRSFSLPGLNETKR</sequence>
<feature type="chain" id="PRO_5016416556" evidence="1">
    <location>
        <begin position="25"/>
        <end position="125"/>
    </location>
</feature>
<organism evidence="2 3">
    <name type="scientific">Deinococcus yavapaiensis KR-236</name>
    <dbReference type="NCBI Taxonomy" id="694435"/>
    <lineage>
        <taxon>Bacteria</taxon>
        <taxon>Thermotogati</taxon>
        <taxon>Deinococcota</taxon>
        <taxon>Deinococci</taxon>
        <taxon>Deinococcales</taxon>
        <taxon>Deinococcaceae</taxon>
        <taxon>Deinococcus</taxon>
    </lineage>
</organism>
<dbReference type="EMBL" id="QJSX01000029">
    <property type="protein sequence ID" value="PYE48404.1"/>
    <property type="molecule type" value="Genomic_DNA"/>
</dbReference>
<dbReference type="RefSeq" id="WP_110888917.1">
    <property type="nucleotide sequence ID" value="NZ_QJSX01000029.1"/>
</dbReference>
<evidence type="ECO:0000313" key="2">
    <source>
        <dbReference type="EMBL" id="PYE48404.1"/>
    </source>
</evidence>
<evidence type="ECO:0000256" key="1">
    <source>
        <dbReference type="SAM" id="SignalP"/>
    </source>
</evidence>
<dbReference type="OrthoDB" id="74021at2"/>
<keyword evidence="1" id="KW-0732">Signal</keyword>
<proteinExistence type="predicted"/>
<gene>
    <name evidence="2" type="ORF">DES52_12923</name>
</gene>
<name>A0A318S512_9DEIO</name>
<dbReference type="Proteomes" id="UP000248326">
    <property type="component" value="Unassembled WGS sequence"/>
</dbReference>
<feature type="signal peptide" evidence="1">
    <location>
        <begin position="1"/>
        <end position="24"/>
    </location>
</feature>